<sequence>MVLPHSAGFPILAADDRCPCRSGSPFAECCGPFLAGTTAAPTAVQLMRSRYTAFVVGDAAYLLATWHPSTRPTALDLDPRLVWRSLQIVRTERGGPLDREGVVEFAARYVDGDDRGVLHETSRFVREDRWRYVDAIG</sequence>
<gene>
    <name evidence="4" type="ORF">ACFPER_17240</name>
</gene>
<reference evidence="5" key="1">
    <citation type="journal article" date="2019" name="Int. J. Syst. Evol. Microbiol.">
        <title>The Global Catalogue of Microorganisms (GCM) 10K type strain sequencing project: providing services to taxonomists for standard genome sequencing and annotation.</title>
        <authorList>
            <consortium name="The Broad Institute Genomics Platform"/>
            <consortium name="The Broad Institute Genome Sequencing Center for Infectious Disease"/>
            <person name="Wu L."/>
            <person name="Ma J."/>
        </authorList>
    </citation>
    <scope>NUCLEOTIDE SEQUENCE [LARGE SCALE GENOMIC DNA]</scope>
    <source>
        <strain evidence="5">CGMCC 1.12192</strain>
    </source>
</reference>
<organism evidence="4 5">
    <name type="scientific">Agromyces aurantiacus</name>
    <dbReference type="NCBI Taxonomy" id="165814"/>
    <lineage>
        <taxon>Bacteria</taxon>
        <taxon>Bacillati</taxon>
        <taxon>Actinomycetota</taxon>
        <taxon>Actinomycetes</taxon>
        <taxon>Micrococcales</taxon>
        <taxon>Microbacteriaceae</taxon>
        <taxon>Agromyces</taxon>
    </lineage>
</organism>
<dbReference type="InterPro" id="IPR023006">
    <property type="entry name" value="YchJ-like"/>
</dbReference>
<evidence type="ECO:0000256" key="1">
    <source>
        <dbReference type="ARBA" id="ARBA00010839"/>
    </source>
</evidence>
<name>A0ABV9RAG2_9MICO</name>
<dbReference type="InterPro" id="IPR032710">
    <property type="entry name" value="NTF2-like_dom_sf"/>
</dbReference>
<evidence type="ECO:0000313" key="5">
    <source>
        <dbReference type="Proteomes" id="UP001595960"/>
    </source>
</evidence>
<proteinExistence type="inferred from homology"/>
<comment type="similarity">
    <text evidence="1 2">Belongs to the UPF0225 family.</text>
</comment>
<dbReference type="Gene3D" id="3.10.450.50">
    <property type="match status" value="1"/>
</dbReference>
<dbReference type="Proteomes" id="UP001595960">
    <property type="component" value="Unassembled WGS sequence"/>
</dbReference>
<dbReference type="EMBL" id="JBHSJC010000002">
    <property type="protein sequence ID" value="MFC4830544.1"/>
    <property type="molecule type" value="Genomic_DNA"/>
</dbReference>
<dbReference type="InterPro" id="IPR004027">
    <property type="entry name" value="SEC_C_motif"/>
</dbReference>
<dbReference type="Pfam" id="PF17775">
    <property type="entry name" value="YchJ_M-like"/>
    <property type="match status" value="1"/>
</dbReference>
<dbReference type="InterPro" id="IPR048469">
    <property type="entry name" value="YchJ-like_M"/>
</dbReference>
<evidence type="ECO:0000259" key="3">
    <source>
        <dbReference type="Pfam" id="PF17775"/>
    </source>
</evidence>
<evidence type="ECO:0000313" key="4">
    <source>
        <dbReference type="EMBL" id="MFC4830544.1"/>
    </source>
</evidence>
<comment type="caution">
    <text evidence="4">The sequence shown here is derived from an EMBL/GenBank/DDBJ whole genome shotgun (WGS) entry which is preliminary data.</text>
</comment>
<protein>
    <recommendedName>
        <fullName evidence="2">UPF0225 protein ACFPER_17240</fullName>
    </recommendedName>
</protein>
<accession>A0ABV9RAG2</accession>
<feature type="domain" description="YchJ-like middle NTF2-like" evidence="3">
    <location>
        <begin position="42"/>
        <end position="135"/>
    </location>
</feature>
<dbReference type="SUPFAM" id="SSF54427">
    <property type="entry name" value="NTF2-like"/>
    <property type="match status" value="1"/>
</dbReference>
<dbReference type="RefSeq" id="WP_204393913.1">
    <property type="nucleotide sequence ID" value="NZ_JAFBBW010000001.1"/>
</dbReference>
<dbReference type="HAMAP" id="MF_00612">
    <property type="entry name" value="UPF0225"/>
    <property type="match status" value="1"/>
</dbReference>
<dbReference type="Pfam" id="PF02810">
    <property type="entry name" value="SEC-C"/>
    <property type="match status" value="1"/>
</dbReference>
<evidence type="ECO:0000256" key="2">
    <source>
        <dbReference type="HAMAP-Rule" id="MF_00612"/>
    </source>
</evidence>
<keyword evidence="5" id="KW-1185">Reference proteome</keyword>